<sequence>MRRELRQLLAADTFVRLTGLAYYTVFTAGIYQLTGRVADVGLIGAATLLPALLMVVTAGRLTAWLTARRTLIHFTVGRVVLFAGAALLPMTAMNLLVVAGLNSLIHQAVLSAKRTFDADVLHEHERTPYNAQRTMIGNVLVIVAPPLGGVAVTMLGPTWSLVIGAALGVAVLPLLVALKAVPSAPHVEEEEGSVSASASLLHLFGMPQVLSMVTTYCLVVIILEVESPLMFPFAEQAYGLDGSFTGLLLGLGGLGGIVGAILTQRFPRVFTDASLSWMIVFDGLVFFAFTQADSVPLACALFTLLGAMGSVSIVLVEGAVQEHVASAHRPFVFSVMQFAGGAGGAALAVVAAYIADAVGAKSVLAWCALIEVAAGLACALVWQTVRKRPVPETAAEPAVARVTES</sequence>
<feature type="transmembrane region" description="Helical" evidence="6">
    <location>
        <begin position="295"/>
        <end position="319"/>
    </location>
</feature>
<evidence type="ECO:0000256" key="6">
    <source>
        <dbReference type="SAM" id="Phobius"/>
    </source>
</evidence>
<dbReference type="SUPFAM" id="SSF103473">
    <property type="entry name" value="MFS general substrate transporter"/>
    <property type="match status" value="1"/>
</dbReference>
<accession>A0ABP5QMG7</accession>
<reference evidence="8" key="1">
    <citation type="journal article" date="2019" name="Int. J. Syst. Evol. Microbiol.">
        <title>The Global Catalogue of Microorganisms (GCM) 10K type strain sequencing project: providing services to taxonomists for standard genome sequencing and annotation.</title>
        <authorList>
            <consortium name="The Broad Institute Genomics Platform"/>
            <consortium name="The Broad Institute Genome Sequencing Center for Infectious Disease"/>
            <person name="Wu L."/>
            <person name="Ma J."/>
        </authorList>
    </citation>
    <scope>NUCLEOTIDE SEQUENCE [LARGE SCALE GENOMIC DNA]</scope>
    <source>
        <strain evidence="8">JCM 3053</strain>
    </source>
</reference>
<evidence type="ECO:0000313" key="7">
    <source>
        <dbReference type="EMBL" id="GAA2240058.1"/>
    </source>
</evidence>
<evidence type="ECO:0000256" key="2">
    <source>
        <dbReference type="ARBA" id="ARBA00022475"/>
    </source>
</evidence>
<organism evidence="7 8">
    <name type="scientific">Streptomyces indiaensis</name>
    <dbReference type="NCBI Taxonomy" id="284033"/>
    <lineage>
        <taxon>Bacteria</taxon>
        <taxon>Bacillati</taxon>
        <taxon>Actinomycetota</taxon>
        <taxon>Actinomycetes</taxon>
        <taxon>Kitasatosporales</taxon>
        <taxon>Streptomycetaceae</taxon>
        <taxon>Streptomyces</taxon>
    </lineage>
</organism>
<evidence type="ECO:0000313" key="8">
    <source>
        <dbReference type="Proteomes" id="UP001501474"/>
    </source>
</evidence>
<keyword evidence="3 6" id="KW-0812">Transmembrane</keyword>
<dbReference type="Proteomes" id="UP001501474">
    <property type="component" value="Unassembled WGS sequence"/>
</dbReference>
<dbReference type="InterPro" id="IPR036259">
    <property type="entry name" value="MFS_trans_sf"/>
</dbReference>
<evidence type="ECO:0008006" key="9">
    <source>
        <dbReference type="Google" id="ProtNLM"/>
    </source>
</evidence>
<comment type="subcellular location">
    <subcellularLocation>
        <location evidence="1">Cell membrane</location>
        <topology evidence="1">Multi-pass membrane protein</topology>
    </subcellularLocation>
</comment>
<dbReference type="PANTHER" id="PTHR23513">
    <property type="entry name" value="INTEGRAL MEMBRANE EFFLUX PROTEIN-RELATED"/>
    <property type="match status" value="1"/>
</dbReference>
<dbReference type="RefSeq" id="WP_234845483.1">
    <property type="nucleotide sequence ID" value="NZ_BAAART010000082.1"/>
</dbReference>
<evidence type="ECO:0000256" key="3">
    <source>
        <dbReference type="ARBA" id="ARBA00022692"/>
    </source>
</evidence>
<evidence type="ECO:0000256" key="5">
    <source>
        <dbReference type="ARBA" id="ARBA00023136"/>
    </source>
</evidence>
<comment type="caution">
    <text evidence="7">The sequence shown here is derived from an EMBL/GenBank/DDBJ whole genome shotgun (WGS) entry which is preliminary data.</text>
</comment>
<dbReference type="InterPro" id="IPR011701">
    <property type="entry name" value="MFS"/>
</dbReference>
<feature type="transmembrane region" description="Helical" evidence="6">
    <location>
        <begin position="14"/>
        <end position="33"/>
    </location>
</feature>
<feature type="transmembrane region" description="Helical" evidence="6">
    <location>
        <begin position="40"/>
        <end position="59"/>
    </location>
</feature>
<feature type="transmembrane region" description="Helical" evidence="6">
    <location>
        <begin position="243"/>
        <end position="262"/>
    </location>
</feature>
<dbReference type="Gene3D" id="1.20.1250.20">
    <property type="entry name" value="MFS general substrate transporter like domains"/>
    <property type="match status" value="1"/>
</dbReference>
<evidence type="ECO:0000256" key="1">
    <source>
        <dbReference type="ARBA" id="ARBA00004651"/>
    </source>
</evidence>
<dbReference type="PANTHER" id="PTHR23513:SF18">
    <property type="entry name" value="INTEGRAL MEMBRANE PROTEIN"/>
    <property type="match status" value="1"/>
</dbReference>
<keyword evidence="4 6" id="KW-1133">Transmembrane helix</keyword>
<feature type="transmembrane region" description="Helical" evidence="6">
    <location>
        <begin position="161"/>
        <end position="181"/>
    </location>
</feature>
<proteinExistence type="predicted"/>
<evidence type="ECO:0000256" key="4">
    <source>
        <dbReference type="ARBA" id="ARBA00022989"/>
    </source>
</evidence>
<name>A0ABP5QMG7_9ACTN</name>
<feature type="transmembrane region" description="Helical" evidence="6">
    <location>
        <begin position="360"/>
        <end position="382"/>
    </location>
</feature>
<protein>
    <recommendedName>
        <fullName evidence="9">MFS transporter</fullName>
    </recommendedName>
</protein>
<feature type="transmembrane region" description="Helical" evidence="6">
    <location>
        <begin position="201"/>
        <end position="223"/>
    </location>
</feature>
<keyword evidence="8" id="KW-1185">Reference proteome</keyword>
<feature type="transmembrane region" description="Helical" evidence="6">
    <location>
        <begin position="331"/>
        <end position="354"/>
    </location>
</feature>
<keyword evidence="5 6" id="KW-0472">Membrane</keyword>
<dbReference type="EMBL" id="BAAART010000082">
    <property type="protein sequence ID" value="GAA2240058.1"/>
    <property type="molecule type" value="Genomic_DNA"/>
</dbReference>
<keyword evidence="2" id="KW-1003">Cell membrane</keyword>
<feature type="transmembrane region" description="Helical" evidence="6">
    <location>
        <begin position="269"/>
        <end position="289"/>
    </location>
</feature>
<gene>
    <name evidence="7" type="ORF">GCM10010104_39320</name>
</gene>
<feature type="transmembrane region" description="Helical" evidence="6">
    <location>
        <begin position="79"/>
        <end position="105"/>
    </location>
</feature>
<dbReference type="Pfam" id="PF07690">
    <property type="entry name" value="MFS_1"/>
    <property type="match status" value="1"/>
</dbReference>